<feature type="transmembrane region" description="Helical" evidence="1">
    <location>
        <begin position="148"/>
        <end position="174"/>
    </location>
</feature>
<proteinExistence type="predicted"/>
<feature type="transmembrane region" description="Helical" evidence="1">
    <location>
        <begin position="428"/>
        <end position="448"/>
    </location>
</feature>
<organism evidence="3 4">
    <name type="scientific">Neisseria brasiliensis</name>
    <dbReference type="NCBI Taxonomy" id="2666100"/>
    <lineage>
        <taxon>Bacteria</taxon>
        <taxon>Pseudomonadati</taxon>
        <taxon>Pseudomonadota</taxon>
        <taxon>Betaproteobacteria</taxon>
        <taxon>Neisseriales</taxon>
        <taxon>Neisseriaceae</taxon>
        <taxon>Neisseria</taxon>
    </lineage>
</organism>
<feature type="transmembrane region" description="Helical" evidence="1">
    <location>
        <begin position="514"/>
        <end position="531"/>
    </location>
</feature>
<keyword evidence="1" id="KW-1133">Transmembrane helix</keyword>
<feature type="transmembrane region" description="Helical" evidence="1">
    <location>
        <begin position="288"/>
        <end position="316"/>
    </location>
</feature>
<keyword evidence="1" id="KW-0472">Membrane</keyword>
<evidence type="ECO:0000256" key="1">
    <source>
        <dbReference type="SAM" id="Phobius"/>
    </source>
</evidence>
<dbReference type="Pfam" id="PF01970">
    <property type="entry name" value="TctA"/>
    <property type="match status" value="1"/>
</dbReference>
<feature type="transmembrane region" description="Helical" evidence="1">
    <location>
        <begin position="245"/>
        <end position="267"/>
    </location>
</feature>
<sequence>MTCKLAQTGLKDTDQLKKPMRVTYMPGGVGAVAYNKIVANEPANGDAIVAFSTGSLLNLAQGKFGQYTENDVRWLAAVGTDYGMVAVNADSPLQNLNDLAEALKKDPKSISFGAGGSVGGQDWLQTAMVAKAAGVNPKDMTLAKQGKAGIALSLSAVSSFTGSIIATLGVVLFAPLLANWAIAFGPAEYFVLMVFAITCLSGLVGDQPIKTAVAALIGLALATVGVDAVTGVYRFTFDSVNLSDGIQFTTIVIGFFSVSEILIMLEHTERGQKALEQGKRALFNVKEFLFAFGTMVRSGVVGFVVGILLGAGATIASAMTYTNEKKLAGASGKFGEGDLRGVAAPEAANNASACGSFIPMLTLGVPGSGTTAVMMGALTLYNITPGPQLFSEQPDIVWGLIASLFIGNVILLLLNIPLVGFFAKLLNIPNYILIPAIAAVSFVGVYAIHSTTFDLVLMVGLGVLGYFLRKLNFPLSALILGYVLGELMESSLRRALSISQGDLGVLFHGPITKVLWALALLMVLLPVFRWLRRRKQTA</sequence>
<accession>A0A7X2KYK9</accession>
<feature type="domain" description="DUF112" evidence="2">
    <location>
        <begin position="141"/>
        <end position="480"/>
    </location>
</feature>
<protein>
    <submittedName>
        <fullName evidence="3">Tripartite tricarboxylate transporter permease</fullName>
    </submittedName>
</protein>
<comment type="caution">
    <text evidence="3">The sequence shown here is derived from an EMBL/GenBank/DDBJ whole genome shotgun (WGS) entry which is preliminary data.</text>
</comment>
<dbReference type="PANTHER" id="PTHR35342:SF5">
    <property type="entry name" value="TRICARBOXYLIC TRANSPORT PROTEIN"/>
    <property type="match status" value="1"/>
</dbReference>
<dbReference type="AlphaFoldDB" id="A0A7X2KYK9"/>
<evidence type="ECO:0000313" key="3">
    <source>
        <dbReference type="EMBL" id="MRN38253.1"/>
    </source>
</evidence>
<reference evidence="3" key="1">
    <citation type="journal article" name="Emerg. Infect. Dis.">
        <title>Two cases of a newly characterized neisseria species.</title>
        <authorList>
            <person name="Mustapha M."/>
            <person name="Lemos A.P.S."/>
            <person name="Harrison L.H."/>
            <person name="Vantyne D."/>
            <person name="Sacchi C.T."/>
        </authorList>
    </citation>
    <scope>NUCLEOTIDE SEQUENCE</scope>
    <source>
        <strain evidence="3">N.95.16</strain>
    </source>
</reference>
<keyword evidence="1" id="KW-0812">Transmembrane</keyword>
<feature type="transmembrane region" description="Helical" evidence="1">
    <location>
        <begin position="180"/>
        <end position="200"/>
    </location>
</feature>
<dbReference type="InterPro" id="IPR002823">
    <property type="entry name" value="DUF112_TM"/>
</dbReference>
<evidence type="ECO:0000313" key="4">
    <source>
        <dbReference type="Proteomes" id="UP000486297"/>
    </source>
</evidence>
<dbReference type="RefSeq" id="WP_154143247.1">
    <property type="nucleotide sequence ID" value="NZ_WJXO01000001.1"/>
</dbReference>
<keyword evidence="4" id="KW-1185">Reference proteome</keyword>
<feature type="transmembrane region" description="Helical" evidence="1">
    <location>
        <begin position="365"/>
        <end position="384"/>
    </location>
</feature>
<dbReference type="PANTHER" id="PTHR35342">
    <property type="entry name" value="TRICARBOXYLIC TRANSPORT PROTEIN"/>
    <property type="match status" value="1"/>
</dbReference>
<dbReference type="Gene3D" id="3.40.190.10">
    <property type="entry name" value="Periplasmic binding protein-like II"/>
    <property type="match status" value="1"/>
</dbReference>
<feature type="transmembrane region" description="Helical" evidence="1">
    <location>
        <begin position="212"/>
        <end position="233"/>
    </location>
</feature>
<feature type="transmembrane region" description="Helical" evidence="1">
    <location>
        <begin position="455"/>
        <end position="484"/>
    </location>
</feature>
<name>A0A7X2KYK9_9NEIS</name>
<gene>
    <name evidence="3" type="ORF">GJU80_07105</name>
</gene>
<evidence type="ECO:0000259" key="2">
    <source>
        <dbReference type="Pfam" id="PF01970"/>
    </source>
</evidence>
<dbReference type="EMBL" id="WJXO01000001">
    <property type="protein sequence ID" value="MRN38253.1"/>
    <property type="molecule type" value="Genomic_DNA"/>
</dbReference>
<dbReference type="Proteomes" id="UP000486297">
    <property type="component" value="Unassembled WGS sequence"/>
</dbReference>
<dbReference type="InterPro" id="IPR042100">
    <property type="entry name" value="Bug_dom1"/>
</dbReference>
<feature type="transmembrane region" description="Helical" evidence="1">
    <location>
        <begin position="396"/>
        <end position="422"/>
    </location>
</feature>
<dbReference type="Gene3D" id="3.40.190.150">
    <property type="entry name" value="Bordetella uptake gene, domain 1"/>
    <property type="match status" value="1"/>
</dbReference>